<dbReference type="InterPro" id="IPR037272">
    <property type="entry name" value="SNS_sf"/>
</dbReference>
<accession>A0ABY7FWD6</accession>
<feature type="transmembrane region" description="Helical" evidence="7">
    <location>
        <begin position="293"/>
        <end position="314"/>
    </location>
</feature>
<feature type="transmembrane region" description="Helical" evidence="7">
    <location>
        <begin position="450"/>
        <end position="468"/>
    </location>
</feature>
<proteinExistence type="predicted"/>
<evidence type="ECO:0000256" key="7">
    <source>
        <dbReference type="SAM" id="Phobius"/>
    </source>
</evidence>
<evidence type="ECO:0000313" key="8">
    <source>
        <dbReference type="EMBL" id="WAR26310.1"/>
    </source>
</evidence>
<dbReference type="PROSITE" id="PS50267">
    <property type="entry name" value="NA_NEUROTRAN_SYMP_3"/>
    <property type="match status" value="1"/>
</dbReference>
<evidence type="ECO:0000256" key="3">
    <source>
        <dbReference type="ARBA" id="ARBA00022692"/>
    </source>
</evidence>
<evidence type="ECO:0000256" key="2">
    <source>
        <dbReference type="ARBA" id="ARBA00022448"/>
    </source>
</evidence>
<protein>
    <submittedName>
        <fullName evidence="8">SC6A5-like protein</fullName>
    </submittedName>
</protein>
<dbReference type="Pfam" id="PF00209">
    <property type="entry name" value="SNF"/>
    <property type="match status" value="3"/>
</dbReference>
<feature type="transmembrane region" description="Helical" evidence="7">
    <location>
        <begin position="488"/>
        <end position="506"/>
    </location>
</feature>
<dbReference type="PANTHER" id="PTHR11616:SF240">
    <property type="entry name" value="BLOATED TUBULES, ISOFORM B-RELATED"/>
    <property type="match status" value="1"/>
</dbReference>
<keyword evidence="2" id="KW-0813">Transport</keyword>
<dbReference type="InterPro" id="IPR000175">
    <property type="entry name" value="Na/ntran_symport"/>
</dbReference>
<keyword evidence="5 7" id="KW-0472">Membrane</keyword>
<keyword evidence="4 7" id="KW-1133">Transmembrane helix</keyword>
<feature type="transmembrane region" description="Helical" evidence="7">
    <location>
        <begin position="244"/>
        <end position="264"/>
    </location>
</feature>
<name>A0ABY7FWD6_MYAAR</name>
<reference evidence="8" key="1">
    <citation type="submission" date="2022-11" db="EMBL/GenBank/DDBJ databases">
        <title>Centuries of genome instability and evolution in soft-shell clam transmissible cancer (bioRxiv).</title>
        <authorList>
            <person name="Hart S.F.M."/>
            <person name="Yonemitsu M.A."/>
            <person name="Giersch R.M."/>
            <person name="Beal B.F."/>
            <person name="Arriagada G."/>
            <person name="Davis B.W."/>
            <person name="Ostrander E.A."/>
            <person name="Goff S.P."/>
            <person name="Metzger M.J."/>
        </authorList>
    </citation>
    <scope>NUCLEOTIDE SEQUENCE</scope>
    <source>
        <strain evidence="8">MELC-2E11</strain>
        <tissue evidence="8">Siphon/mantle</tissue>
    </source>
</reference>
<dbReference type="EMBL" id="CP111025">
    <property type="protein sequence ID" value="WAR26310.1"/>
    <property type="molecule type" value="Genomic_DNA"/>
</dbReference>
<evidence type="ECO:0000313" key="9">
    <source>
        <dbReference type="Proteomes" id="UP001164746"/>
    </source>
</evidence>
<sequence length="622" mass="68640">MPGLKGGSREGKGVAGDQSSIDSTGSVTISQVSFDPIPGGPHDNKAFDVGTSRATLDTVDTVDSRKQLYGVDENEERGNWSGRFDFLLSLLGYAVGLGNVWRFPYLCYRCRNSDGVGVSHDVHVLQHGAGLGHLLHVRILPLRCSGNVPRAACTEDSQVKAANGTCWSAEGEMVGVWDDDLLKDHEGIYRRSPAEIYWNNVVLQLSDGIDDFGEPHWYLVLCLLLAWITVFFCLIKGIKTTGKVVYFTAIFPYVVLIILFFRGVTLPNAGEGIKFFIFPVWSKLLEARVWKDAAVQIFFSMSIAGGGLVTLSSYNRFHNNILKGGASVRSLPGSGNQPASAAILVHIVFLHFAMVETVLTGCMDQVPSLRPRKTLVILTICALFFLLGLPLTCSGGMYLLQLMDNYVGGWTLLIIGFAENIAIAYCYGVPRFCKDLEVMLGFEQKLFWKICWYAVSPLSVLFIFVFTFVDYAPSTYGDYHYPAWSDALGWILACLVIVPILITAVFKLSKDDDPVSPLQKLKNSITPSEEWGPYLVKHRLLIEEKGYVEGFVVDPYTERDKNIGNKRHFSKSNLSISSNISKVPSKASSMVSFQRSMNSVAYSNGGLSVDSVPSRLTLESNV</sequence>
<feature type="region of interest" description="Disordered" evidence="6">
    <location>
        <begin position="1"/>
        <end position="25"/>
    </location>
</feature>
<evidence type="ECO:0000256" key="6">
    <source>
        <dbReference type="SAM" id="MobiDB-lite"/>
    </source>
</evidence>
<feature type="transmembrane region" description="Helical" evidence="7">
    <location>
        <begin position="375"/>
        <end position="400"/>
    </location>
</feature>
<evidence type="ECO:0000256" key="5">
    <source>
        <dbReference type="ARBA" id="ARBA00023136"/>
    </source>
</evidence>
<keyword evidence="3 7" id="KW-0812">Transmembrane</keyword>
<gene>
    <name evidence="8" type="ORF">MAR_012014</name>
</gene>
<comment type="subcellular location">
    <subcellularLocation>
        <location evidence="1">Membrane</location>
        <topology evidence="1">Multi-pass membrane protein</topology>
    </subcellularLocation>
</comment>
<evidence type="ECO:0000256" key="4">
    <source>
        <dbReference type="ARBA" id="ARBA00022989"/>
    </source>
</evidence>
<feature type="transmembrane region" description="Helical" evidence="7">
    <location>
        <begin position="217"/>
        <end position="238"/>
    </location>
</feature>
<organism evidence="8 9">
    <name type="scientific">Mya arenaria</name>
    <name type="common">Soft-shell clam</name>
    <dbReference type="NCBI Taxonomy" id="6604"/>
    <lineage>
        <taxon>Eukaryota</taxon>
        <taxon>Metazoa</taxon>
        <taxon>Spiralia</taxon>
        <taxon>Lophotrochozoa</taxon>
        <taxon>Mollusca</taxon>
        <taxon>Bivalvia</taxon>
        <taxon>Autobranchia</taxon>
        <taxon>Heteroconchia</taxon>
        <taxon>Euheterodonta</taxon>
        <taxon>Imparidentia</taxon>
        <taxon>Neoheterodontei</taxon>
        <taxon>Myida</taxon>
        <taxon>Myoidea</taxon>
        <taxon>Myidae</taxon>
        <taxon>Mya</taxon>
    </lineage>
</organism>
<feature type="transmembrane region" description="Helical" evidence="7">
    <location>
        <begin position="406"/>
        <end position="429"/>
    </location>
</feature>
<keyword evidence="9" id="KW-1185">Reference proteome</keyword>
<dbReference type="Proteomes" id="UP001164746">
    <property type="component" value="Chromosome 14"/>
</dbReference>
<evidence type="ECO:0000256" key="1">
    <source>
        <dbReference type="ARBA" id="ARBA00004141"/>
    </source>
</evidence>
<dbReference type="SUPFAM" id="SSF161070">
    <property type="entry name" value="SNF-like"/>
    <property type="match status" value="1"/>
</dbReference>
<dbReference type="PANTHER" id="PTHR11616">
    <property type="entry name" value="SODIUM/CHLORIDE DEPENDENT TRANSPORTER"/>
    <property type="match status" value="1"/>
</dbReference>